<dbReference type="NCBIfam" id="TIGR04183">
    <property type="entry name" value="Por_Secre_tail"/>
    <property type="match status" value="1"/>
</dbReference>
<dbReference type="GO" id="GO:0005975">
    <property type="term" value="P:carbohydrate metabolic process"/>
    <property type="evidence" value="ECO:0007669"/>
    <property type="project" value="UniProtKB-ARBA"/>
</dbReference>
<sequence length="1720" mass="187791">MKKTLTLSKFILAWVLLCFCFNAASQDFKIQHLQDDIGNGGGNNTSFTAVSSLNNAVALANNNRKTHGGSNGVTVAREGNDMAGGRVLTTTGTLTYYRESGSQNENTRFETSIWEYIGTPGGKNEFIVRGRYTIDLNGGTYTVDQAISGITNKDNCIPFITGIMNDSDTDDADSATAIAYLTSGSNLRVEKGGTNIPNVRVYITLVEFTGSNWTVLHGDSGETANDTGTITLKDRSDATGSTTDVSNWTNAIIFSQHRGDTATGGTNDANADNWPMMDPGSNTRSVDWTFDSSHDSDGTNRHFIHVLNNSEVVVTRYSDTSTAASFTRDITSAGLTDLSQAMVVGSTYHSGTGAGYGRGWRNYKLNSLTQAEHWVHRAGSGASTVGTNMQIINFDYTRSPGGIAANLELWLKADSGVEELANDSAEDADPVLNWLDNTDNNYDATQAVAGNQPVFDEDAINFNPTIDFDGDDLLQTAAITSNPDMTVFTVGEGQSGVQKQILNLNGGDNIIIEFEDATPAFRARMFDGANTGEIQTTTAVTNGINVIANYDVYSGSNSELFINGASVGTDATNTYAPTSPIANIGGHPSDTAKRWDGGIAEVIVYTGSITNTERDQVESYLAIKYGITLGANGTSQDYVDSDGRAIWDQSDNVGFNYNVTGIGQDNLSGLNQKQSKTINTADDITVGIKDIAATNSANSNSFFADKTFLIWGHDNGATTATTDITKDFSAGTGVTSSVSVTPITRKWKMVVTDSIPTIKLSIPESMVSGTNAGSEEYVMIVADDALFTTNVTSATMEDVGTELEVDFYFEGTKFITFGSTPEAVLDSRSAYFGNYTTTDSYLDAGDVNDLDNKDFTISAWVKRDVGENKFDIISKRNYYHEAPGPPNETYTHGYSFRINSTSQFRMVWRDPNDGSNNVMQTSATIPENEWHHIAATYDSSTNMVSLYIDGYLEDSDDTLDPINTPSDSHFLIGAAHHIKRQQKMRGSVDEVRVWNVALSANQIRYIMNQEIENNSNFADGVILPTMTTKNEIVPIPWNNLIAYYKMNTLVFGSVKDESNSGNDASMIRYDNLDEQTAPLPYKTTQNGDWDTSTTWENGDVQYLPGVDSYLDALETIDYNIVQIDHNITMDNSNTTLIPASRNGNRTVLGLIVNSGGDLQVNGSNASTTGYGLTVSHYLKLDGTIDLEGESQLIQITDSDLDTSSSGALERDQQGTQDLYTYNYWSSPVGRTNISNNNVNYTLPEILNDGLDSSNPLTINFLTSGYDGTPGTAGVTPIGIADYWIWKYTNRPSDNYPSWQHVRSTGLLNIGEGFTMKGVADTGGTITLTQNYVFDGKPNNGDITLSLSAGNDYLIGNPYPSAIDANEFILDNTSDGLGRAASNIINGALYFWDHFASSSHILSEYQGGYATYTLLGSTVAISNDTRINNTGASGTKVPGQYIPVGQGFFVVADTGGTITFKNSQRTFVTEATASSSFLKVGNTKKTRSETQKVQVDNRQKIKLMLDSPKGYHRQLLVGVDENTSNGFDIGYDAPLVEDNKEDMFWIFSDSEYIIQTVNNFDLEQKLPLGIKIDQEGITSIKIDDLENISNDLDIYLNDKELNSYHNLRASHYEVYLTAGIHLERFEITFQNGSLLNTNDTEENKLQVYFSNEKESIIIHNPTLSNIVSFEMLNILGQSLLQFELKTNNNYLEYKTPQIKTGSYILKIVTEKGKISKKVLVK</sequence>
<dbReference type="Pfam" id="PF26628">
    <property type="entry name" value="DUF8202"/>
    <property type="match status" value="1"/>
</dbReference>
<evidence type="ECO:0000313" key="5">
    <source>
        <dbReference type="EMBL" id="TGV04600.1"/>
    </source>
</evidence>
<feature type="domain" description="LamG-like jellyroll fold" evidence="4">
    <location>
        <begin position="853"/>
        <end position="1001"/>
    </location>
</feature>
<dbReference type="EMBL" id="SRSO01000001">
    <property type="protein sequence ID" value="TGV04600.1"/>
    <property type="molecule type" value="Genomic_DNA"/>
</dbReference>
<evidence type="ECO:0000256" key="2">
    <source>
        <dbReference type="ARBA" id="ARBA00023157"/>
    </source>
</evidence>
<dbReference type="OrthoDB" id="2582440at2"/>
<evidence type="ECO:0000313" key="6">
    <source>
        <dbReference type="Proteomes" id="UP000307602"/>
    </source>
</evidence>
<dbReference type="Gene3D" id="2.60.120.200">
    <property type="match status" value="2"/>
</dbReference>
<reference evidence="5 6" key="1">
    <citation type="submission" date="2019-04" db="EMBL/GenBank/DDBJ databases">
        <authorList>
            <person name="Liu A."/>
        </authorList>
    </citation>
    <scope>NUCLEOTIDE SEQUENCE [LARGE SCALE GENOMIC DNA]</scope>
    <source>
        <strain evidence="5 6">RZ03</strain>
    </source>
</reference>
<comment type="caution">
    <text evidence="5">The sequence shown here is derived from an EMBL/GenBank/DDBJ whole genome shotgun (WGS) entry which is preliminary data.</text>
</comment>
<evidence type="ECO:0000256" key="1">
    <source>
        <dbReference type="ARBA" id="ARBA00022729"/>
    </source>
</evidence>
<dbReference type="InterPro" id="IPR058515">
    <property type="entry name" value="DUF8202"/>
</dbReference>
<dbReference type="GO" id="GO:0004553">
    <property type="term" value="F:hydrolase activity, hydrolyzing O-glycosyl compounds"/>
    <property type="evidence" value="ECO:0007669"/>
    <property type="project" value="UniProtKB-ARBA"/>
</dbReference>
<dbReference type="SMART" id="SM00560">
    <property type="entry name" value="LamGL"/>
    <property type="match status" value="1"/>
</dbReference>
<dbReference type="InterPro" id="IPR006558">
    <property type="entry name" value="LamG-like"/>
</dbReference>
<feature type="signal peptide" evidence="3">
    <location>
        <begin position="1"/>
        <end position="23"/>
    </location>
</feature>
<dbReference type="Proteomes" id="UP000307602">
    <property type="component" value="Unassembled WGS sequence"/>
</dbReference>
<evidence type="ECO:0000256" key="3">
    <source>
        <dbReference type="SAM" id="SignalP"/>
    </source>
</evidence>
<feature type="chain" id="PRO_5020453134" evidence="3">
    <location>
        <begin position="24"/>
        <end position="1720"/>
    </location>
</feature>
<dbReference type="InterPro" id="IPR026444">
    <property type="entry name" value="Secre_tail"/>
</dbReference>
<organism evidence="5 6">
    <name type="scientific">Flavivirga rizhaonensis</name>
    <dbReference type="NCBI Taxonomy" id="2559571"/>
    <lineage>
        <taxon>Bacteria</taxon>
        <taxon>Pseudomonadati</taxon>
        <taxon>Bacteroidota</taxon>
        <taxon>Flavobacteriia</taxon>
        <taxon>Flavobacteriales</taxon>
        <taxon>Flavobacteriaceae</taxon>
        <taxon>Flavivirga</taxon>
    </lineage>
</organism>
<name>A0A4S1E208_9FLAO</name>
<proteinExistence type="predicted"/>
<keyword evidence="2" id="KW-1015">Disulfide bond</keyword>
<dbReference type="RefSeq" id="WP_135874304.1">
    <property type="nucleotide sequence ID" value="NZ_SRSO01000001.1"/>
</dbReference>
<evidence type="ECO:0000259" key="4">
    <source>
        <dbReference type="SMART" id="SM00560"/>
    </source>
</evidence>
<keyword evidence="1 3" id="KW-0732">Signal</keyword>
<dbReference type="SUPFAM" id="SSF49899">
    <property type="entry name" value="Concanavalin A-like lectins/glucanases"/>
    <property type="match status" value="2"/>
</dbReference>
<protein>
    <submittedName>
        <fullName evidence="5">T9SS type A sorting domain-containing protein</fullName>
    </submittedName>
</protein>
<dbReference type="Pfam" id="PF13385">
    <property type="entry name" value="Laminin_G_3"/>
    <property type="match status" value="1"/>
</dbReference>
<accession>A0A4S1E208</accession>
<keyword evidence="6" id="KW-1185">Reference proteome</keyword>
<dbReference type="InterPro" id="IPR013320">
    <property type="entry name" value="ConA-like_dom_sf"/>
</dbReference>
<gene>
    <name evidence="5" type="ORF">EM932_00285</name>
</gene>